<evidence type="ECO:0000313" key="2">
    <source>
        <dbReference type="EMBL" id="GAA4815706.1"/>
    </source>
</evidence>
<organism evidence="2 3">
    <name type="scientific">Streptomyces ziwulingensis</name>
    <dbReference type="NCBI Taxonomy" id="1045501"/>
    <lineage>
        <taxon>Bacteria</taxon>
        <taxon>Bacillati</taxon>
        <taxon>Actinomycetota</taxon>
        <taxon>Actinomycetes</taxon>
        <taxon>Kitasatosporales</taxon>
        <taxon>Streptomycetaceae</taxon>
        <taxon>Streptomyces</taxon>
    </lineage>
</organism>
<feature type="domain" description="O-acyltransferase WSD1 C-terminal" evidence="1">
    <location>
        <begin position="266"/>
        <end position="401"/>
    </location>
</feature>
<name>A0ABP9CT82_9ACTN</name>
<reference evidence="3" key="1">
    <citation type="journal article" date="2019" name="Int. J. Syst. Evol. Microbiol.">
        <title>The Global Catalogue of Microorganisms (GCM) 10K type strain sequencing project: providing services to taxonomists for standard genome sequencing and annotation.</title>
        <authorList>
            <consortium name="The Broad Institute Genomics Platform"/>
            <consortium name="The Broad Institute Genome Sequencing Center for Infectious Disease"/>
            <person name="Wu L."/>
            <person name="Ma J."/>
        </authorList>
    </citation>
    <scope>NUCLEOTIDE SEQUENCE [LARGE SCALE GENOMIC DNA]</scope>
    <source>
        <strain evidence="3">JCM 18081</strain>
    </source>
</reference>
<accession>A0ABP9CT82</accession>
<keyword evidence="3" id="KW-1185">Reference proteome</keyword>
<dbReference type="InterPro" id="IPR009721">
    <property type="entry name" value="O-acyltransferase_WSD1_C"/>
</dbReference>
<dbReference type="Pfam" id="PF06974">
    <property type="entry name" value="WS_DGAT_C"/>
    <property type="match status" value="1"/>
</dbReference>
<gene>
    <name evidence="2" type="ORF">GCM10023220_54760</name>
</gene>
<sequence length="428" mass="45639">MAEPPPKATAVDRSAMWASRGDDLPVGFLLDVQGPPPSLDALRDLAARRLPHLPALHRLLPRRDGTIPPAPPTPVGTHVKELLPDPHTPSQAATGHHALNAPLPSKDAAPWDLWLIRGTDPHAYRLCYRIHHALQDGVGAAHTVAALLGGPGNRGPYPHLPRRPTRAALRRVTGQFTASWGPVPHWPRLSAPPAGRPVLVHADVPARRLRALARARGTTVNDVYLAALARAFRSLNGGGTTSGGCPPLPALVPMSTRTAGQEHLPGNQVVAMRVLLPSHLPAPADCLRQVHRQTALATAAGQRDAMRLILSAVPDAAGAWFVRRMALPRTTPLYASSVAFPTPLTCLGGRVTAAAMFTGITRGLLCYVSLTGYEDTRRFTVVHDRAFTGGDRLPELWLDALDALDIPDARAVLDAPGGPEREPGRLGP</sequence>
<evidence type="ECO:0000259" key="1">
    <source>
        <dbReference type="Pfam" id="PF06974"/>
    </source>
</evidence>
<dbReference type="EMBL" id="BAABIG010000061">
    <property type="protein sequence ID" value="GAA4815706.1"/>
    <property type="molecule type" value="Genomic_DNA"/>
</dbReference>
<proteinExistence type="predicted"/>
<dbReference type="Proteomes" id="UP001501265">
    <property type="component" value="Unassembled WGS sequence"/>
</dbReference>
<dbReference type="Gene3D" id="3.30.559.30">
    <property type="entry name" value="Nonribosomal peptide synthetase, condensation domain"/>
    <property type="match status" value="1"/>
</dbReference>
<comment type="caution">
    <text evidence="2">The sequence shown here is derived from an EMBL/GenBank/DDBJ whole genome shotgun (WGS) entry which is preliminary data.</text>
</comment>
<evidence type="ECO:0000313" key="3">
    <source>
        <dbReference type="Proteomes" id="UP001501265"/>
    </source>
</evidence>
<protein>
    <submittedName>
        <fullName evidence="2">Wax ester/triacylglycerol synthase family O-acyltransferase</fullName>
    </submittedName>
</protein>
<dbReference type="SUPFAM" id="SSF52777">
    <property type="entry name" value="CoA-dependent acyltransferases"/>
    <property type="match status" value="2"/>
</dbReference>